<evidence type="ECO:0000313" key="10">
    <source>
        <dbReference type="EMBL" id="MFC3152182.1"/>
    </source>
</evidence>
<dbReference type="EMBL" id="JBHRSZ010000006">
    <property type="protein sequence ID" value="MFC3152182.1"/>
    <property type="molecule type" value="Genomic_DNA"/>
</dbReference>
<feature type="signal peptide" evidence="8">
    <location>
        <begin position="1"/>
        <end position="26"/>
    </location>
</feature>
<evidence type="ECO:0000256" key="7">
    <source>
        <dbReference type="SAM" id="MobiDB-lite"/>
    </source>
</evidence>
<organism evidence="10 11">
    <name type="scientific">Litoribrevibacter euphylliae</name>
    <dbReference type="NCBI Taxonomy" id="1834034"/>
    <lineage>
        <taxon>Bacteria</taxon>
        <taxon>Pseudomonadati</taxon>
        <taxon>Pseudomonadota</taxon>
        <taxon>Gammaproteobacteria</taxon>
        <taxon>Oceanospirillales</taxon>
        <taxon>Oceanospirillaceae</taxon>
        <taxon>Litoribrevibacter</taxon>
    </lineage>
</organism>
<dbReference type="SUPFAM" id="SSF50998">
    <property type="entry name" value="Quinoprotein alcohol dehydrogenase-like"/>
    <property type="match status" value="1"/>
</dbReference>
<keyword evidence="6" id="KW-0281">Fimbrium</keyword>
<reference evidence="11" key="1">
    <citation type="journal article" date="2019" name="Int. J. Syst. Evol. Microbiol.">
        <title>The Global Catalogue of Microorganisms (GCM) 10K type strain sequencing project: providing services to taxonomists for standard genome sequencing and annotation.</title>
        <authorList>
            <consortium name="The Broad Institute Genomics Platform"/>
            <consortium name="The Broad Institute Genome Sequencing Center for Infectious Disease"/>
            <person name="Wu L."/>
            <person name="Ma J."/>
        </authorList>
    </citation>
    <scope>NUCLEOTIDE SEQUENCE [LARGE SCALE GENOMIC DNA]</scope>
    <source>
        <strain evidence="11">KCTC 52438</strain>
    </source>
</reference>
<dbReference type="InterPro" id="IPR011047">
    <property type="entry name" value="Quinoprotein_ADH-like_sf"/>
</dbReference>
<dbReference type="InterPro" id="IPR015943">
    <property type="entry name" value="WD40/YVTN_repeat-like_dom_sf"/>
</dbReference>
<feature type="domain" description="PilY1 beta-propeller" evidence="9">
    <location>
        <begin position="636"/>
        <end position="985"/>
    </location>
</feature>
<evidence type="ECO:0000256" key="3">
    <source>
        <dbReference type="ARBA" id="ARBA00022558"/>
    </source>
</evidence>
<accession>A0ABV7HKI5</accession>
<gene>
    <name evidence="10" type="ORF">ACFOEK_14185</name>
</gene>
<dbReference type="Gene3D" id="3.40.50.410">
    <property type="entry name" value="von Willebrand factor, type A domain"/>
    <property type="match status" value="1"/>
</dbReference>
<dbReference type="Gene3D" id="2.130.10.10">
    <property type="entry name" value="YVTN repeat-like/Quinoprotein amine dehydrogenase"/>
    <property type="match status" value="1"/>
</dbReference>
<name>A0ABV7HKI5_9GAMM</name>
<dbReference type="InterPro" id="IPR008707">
    <property type="entry name" value="B-propeller_PilY1"/>
</dbReference>
<protein>
    <submittedName>
        <fullName evidence="10">Pilus assembly protein</fullName>
    </submittedName>
</protein>
<comment type="caution">
    <text evidence="10">The sequence shown here is derived from an EMBL/GenBank/DDBJ whole genome shotgun (WGS) entry which is preliminary data.</text>
</comment>
<evidence type="ECO:0000256" key="8">
    <source>
        <dbReference type="SAM" id="SignalP"/>
    </source>
</evidence>
<dbReference type="Pfam" id="PF05567">
    <property type="entry name" value="T4P_PilY1"/>
    <property type="match status" value="1"/>
</dbReference>
<evidence type="ECO:0000259" key="9">
    <source>
        <dbReference type="Pfam" id="PF05567"/>
    </source>
</evidence>
<proteinExistence type="inferred from homology"/>
<evidence type="ECO:0000256" key="6">
    <source>
        <dbReference type="ARBA" id="ARBA00023263"/>
    </source>
</evidence>
<evidence type="ECO:0000256" key="1">
    <source>
        <dbReference type="ARBA" id="ARBA00004561"/>
    </source>
</evidence>
<evidence type="ECO:0000256" key="5">
    <source>
        <dbReference type="ARBA" id="ARBA00022837"/>
    </source>
</evidence>
<keyword evidence="8" id="KW-0732">Signal</keyword>
<keyword evidence="5" id="KW-0106">Calcium</keyword>
<evidence type="ECO:0000256" key="4">
    <source>
        <dbReference type="ARBA" id="ARBA00022723"/>
    </source>
</evidence>
<feature type="chain" id="PRO_5047302838" evidence="8">
    <location>
        <begin position="27"/>
        <end position="1162"/>
    </location>
</feature>
<keyword evidence="3" id="KW-1029">Fimbrium biogenesis</keyword>
<dbReference type="RefSeq" id="WP_386722058.1">
    <property type="nucleotide sequence ID" value="NZ_JBHRSZ010000006.1"/>
</dbReference>
<keyword evidence="11" id="KW-1185">Reference proteome</keyword>
<dbReference type="InterPro" id="IPR036465">
    <property type="entry name" value="vWFA_dom_sf"/>
</dbReference>
<evidence type="ECO:0000256" key="2">
    <source>
        <dbReference type="ARBA" id="ARBA00008387"/>
    </source>
</evidence>
<sequence>MNMTLKKALLPVWVSGLMVMANASYAAPGEIKDRPLFLGFSVQPNIYFMVDDSGSMGWGVTKTTEAKEIYPDGQYSVTYPVCYTYYNGQWQSVTNSQVPNCPSNHFYQITTDTERLYRDRDDIDFTPSKATSVWDFDYTIYDTDAFYASTDLIDDQGYYSEEILESCSGYNATAYDPTQTYTPWATYSDSTANRSGDGYIPWNDDGDGVFEEGECSTRYADRVLYNNLSDAEKKNYRNWYTYYRERTRVAKKAISEVVQNSDARMGLAAINSGQYYAVNDMTVDSNKSALLNEVFDVPASGGTPLRNALKSAGEYYSGSSSPIQSEDEGGSCQQNYTILMTDGYWNGSSPSVGNVDGTSASSLIRASDKDSASSTLADVAMKYYATDLKTSLDNEVPVIDGVDENSAQHMVTFTVAFGVNGQIEPNDTTSGRETDEDGMPKYPDQSFDWPTPSSNTDSTIDDVRHAAWNGRGLYLNAKNPQSLIDSLEASIDEIESRTGTASALAFNSSSYRTDSKFYYAQFTSGSWGGELIAQELTSDLEAGAEIWKASSELDDIAHSSREVLTYNKASGKGVPFNVANLPTEHYNDLKTIYDSEYNAYYTTESSFITDAVDYLRGDRSNEGASAGSFRDRSTALGDIINSTPVYVAGPIANWPSFIEAGYITYQRSVSNRDPMIYVGANDGMLHAIDANTGKEVFAYVPYGITSTDTDKGLHYLVDQDYNHRYYVDGTASISDAYIDGSWKTLLLGSLGAGGKTIFALDVTNPKSVGESSAASSVLWEVELDDLGLTYPEAKVARMNDGSWVVVVANGYHNTKDGKAKIFLLDIETGNLVKTFDTGYGSLTSGKCEDACNGMSSVTLRDIDEDGTVDFIYAGDVKGNVWAINAYSENPSEWVFDSQVTYADGVMLGFGGSSIEPIFITENRRPITTSLVVVENPQSIAANTWPNQLLFFGSGQFIASGDHDTTDTEHVYAVMHANSKYELSVSDDSELFAKRIIVEDTVNVGGETLIVRSIQPENEDEETFTYGYDVSASGIQEKMGWYIALPTSGERVVHDPLTVTDHVVFNTLVPESDPCSFGASGFTMVISLIFGLNPETPILDFNQDGVIDSDDQDLAGYELDSPPAGLTKLGSKGLGQSTFEQPEFELLNLYGDTPKRISWEDLK</sequence>
<comment type="similarity">
    <text evidence="2">Belongs to the PilY1 family.</text>
</comment>
<comment type="subcellular location">
    <subcellularLocation>
        <location evidence="1">Fimbrium</location>
    </subcellularLocation>
</comment>
<dbReference type="Proteomes" id="UP001595476">
    <property type="component" value="Unassembled WGS sequence"/>
</dbReference>
<feature type="region of interest" description="Disordered" evidence="7">
    <location>
        <begin position="422"/>
        <end position="455"/>
    </location>
</feature>
<keyword evidence="4" id="KW-0479">Metal-binding</keyword>
<evidence type="ECO:0000313" key="11">
    <source>
        <dbReference type="Proteomes" id="UP001595476"/>
    </source>
</evidence>
<dbReference type="SUPFAM" id="SSF53300">
    <property type="entry name" value="vWA-like"/>
    <property type="match status" value="1"/>
</dbReference>